<evidence type="ECO:0000259" key="11">
    <source>
        <dbReference type="PROSITE" id="PS50046"/>
    </source>
</evidence>
<name>A0ABR7JEJ9_9FLAO</name>
<dbReference type="PROSITE" id="PS50046">
    <property type="entry name" value="PHYTOCHROME_2"/>
    <property type="match status" value="1"/>
</dbReference>
<dbReference type="SUPFAM" id="SSF55785">
    <property type="entry name" value="PYP-like sensor domain (PAS domain)"/>
    <property type="match status" value="1"/>
</dbReference>
<keyword evidence="5" id="KW-0716">Sensory transduction</keyword>
<evidence type="ECO:0000256" key="8">
    <source>
        <dbReference type="ARBA" id="ARBA00022991"/>
    </source>
</evidence>
<reference evidence="13 14" key="1">
    <citation type="submission" date="2020-08" db="EMBL/GenBank/DDBJ databases">
        <title>Description of novel Flavobacterium F-400 isolate.</title>
        <authorList>
            <person name="Saticioglu I."/>
            <person name="Duman M."/>
            <person name="Altun S."/>
        </authorList>
    </citation>
    <scope>NUCLEOTIDE SEQUENCE [LARGE SCALE GENOMIC DNA]</scope>
    <source>
        <strain evidence="13 14">F-400</strain>
    </source>
</reference>
<dbReference type="InterPro" id="IPR036097">
    <property type="entry name" value="HisK_dim/P_sf"/>
</dbReference>
<comment type="similarity">
    <text evidence="2">In the N-terminal section; belongs to the phytochrome family.</text>
</comment>
<dbReference type="InterPro" id="IPR005467">
    <property type="entry name" value="His_kinase_dom"/>
</dbReference>
<dbReference type="RefSeq" id="WP_166134257.1">
    <property type="nucleotide sequence ID" value="NZ_JAAOBY010000002.1"/>
</dbReference>
<keyword evidence="14" id="KW-1185">Reference proteome</keyword>
<evidence type="ECO:0000313" key="14">
    <source>
        <dbReference type="Proteomes" id="UP000621670"/>
    </source>
</evidence>
<dbReference type="InterPro" id="IPR003594">
    <property type="entry name" value="HATPase_dom"/>
</dbReference>
<dbReference type="Pfam" id="PF01590">
    <property type="entry name" value="GAF"/>
    <property type="match status" value="1"/>
</dbReference>
<keyword evidence="6" id="KW-0808">Transferase</keyword>
<dbReference type="Pfam" id="PF00512">
    <property type="entry name" value="HisKA"/>
    <property type="match status" value="1"/>
</dbReference>
<dbReference type="InterPro" id="IPR001294">
    <property type="entry name" value="Phytochrome"/>
</dbReference>
<dbReference type="Pfam" id="PF08446">
    <property type="entry name" value="PAS_2"/>
    <property type="match status" value="1"/>
</dbReference>
<dbReference type="Gene3D" id="3.30.450.270">
    <property type="match status" value="1"/>
</dbReference>
<evidence type="ECO:0000259" key="12">
    <source>
        <dbReference type="PROSITE" id="PS50109"/>
    </source>
</evidence>
<dbReference type="Pfam" id="PF00360">
    <property type="entry name" value="PHY"/>
    <property type="match status" value="1"/>
</dbReference>
<dbReference type="Gene3D" id="1.10.287.130">
    <property type="match status" value="1"/>
</dbReference>
<dbReference type="InterPro" id="IPR003661">
    <property type="entry name" value="HisK_dim/P_dom"/>
</dbReference>
<dbReference type="Gene3D" id="3.30.450.20">
    <property type="entry name" value="PAS domain"/>
    <property type="match status" value="1"/>
</dbReference>
<dbReference type="Proteomes" id="UP000621670">
    <property type="component" value="Unassembled WGS sequence"/>
</dbReference>
<evidence type="ECO:0000256" key="3">
    <source>
        <dbReference type="ARBA" id="ARBA00012438"/>
    </source>
</evidence>
<dbReference type="InterPro" id="IPR013654">
    <property type="entry name" value="PAS_2"/>
</dbReference>
<evidence type="ECO:0000256" key="1">
    <source>
        <dbReference type="ARBA" id="ARBA00000085"/>
    </source>
</evidence>
<evidence type="ECO:0000313" key="13">
    <source>
        <dbReference type="EMBL" id="MBC5862936.1"/>
    </source>
</evidence>
<comment type="catalytic activity">
    <reaction evidence="1">
        <text>ATP + protein L-histidine = ADP + protein N-phospho-L-histidine.</text>
        <dbReference type="EC" id="2.7.13.3"/>
    </reaction>
</comment>
<evidence type="ECO:0000256" key="7">
    <source>
        <dbReference type="ARBA" id="ARBA00022777"/>
    </source>
</evidence>
<feature type="coiled-coil region" evidence="10">
    <location>
        <begin position="505"/>
        <end position="535"/>
    </location>
</feature>
<evidence type="ECO:0000256" key="5">
    <source>
        <dbReference type="ARBA" id="ARBA00022606"/>
    </source>
</evidence>
<protein>
    <recommendedName>
        <fullName evidence="3">histidine kinase</fullName>
        <ecNumber evidence="3">2.7.13.3</ecNumber>
    </recommendedName>
</protein>
<dbReference type="PROSITE" id="PS50109">
    <property type="entry name" value="HIS_KIN"/>
    <property type="match status" value="1"/>
</dbReference>
<dbReference type="EC" id="2.7.13.3" evidence="3"/>
<dbReference type="SMART" id="SM00387">
    <property type="entry name" value="HATPase_c"/>
    <property type="match status" value="1"/>
</dbReference>
<dbReference type="InterPro" id="IPR013515">
    <property type="entry name" value="Phytochrome_cen-reg"/>
</dbReference>
<evidence type="ECO:0000256" key="4">
    <source>
        <dbReference type="ARBA" id="ARBA00022543"/>
    </source>
</evidence>
<dbReference type="InterPro" id="IPR035965">
    <property type="entry name" value="PAS-like_dom_sf"/>
</dbReference>
<keyword evidence="10" id="KW-0175">Coiled coil</keyword>
<comment type="caution">
    <text evidence="13">The sequence shown here is derived from an EMBL/GenBank/DDBJ whole genome shotgun (WGS) entry which is preliminary data.</text>
</comment>
<dbReference type="PRINTS" id="PR01033">
    <property type="entry name" value="PHYTOCHROME"/>
</dbReference>
<dbReference type="SUPFAM" id="SSF47384">
    <property type="entry name" value="Homodimeric domain of signal transducing histidine kinase"/>
    <property type="match status" value="1"/>
</dbReference>
<gene>
    <name evidence="13" type="ORF">H8R26_05825</name>
</gene>
<dbReference type="InterPro" id="IPR050351">
    <property type="entry name" value="BphY/WalK/GraS-like"/>
</dbReference>
<evidence type="ECO:0000256" key="9">
    <source>
        <dbReference type="ARBA" id="ARBA00023170"/>
    </source>
</evidence>
<dbReference type="PANTHER" id="PTHR42878">
    <property type="entry name" value="TWO-COMPONENT HISTIDINE KINASE"/>
    <property type="match status" value="1"/>
</dbReference>
<dbReference type="Gene3D" id="3.30.565.10">
    <property type="entry name" value="Histidine kinase-like ATPase, C-terminal domain"/>
    <property type="match status" value="1"/>
</dbReference>
<organism evidence="13 14">
    <name type="scientific">Flavobacterium turcicum</name>
    <dbReference type="NCBI Taxonomy" id="2764718"/>
    <lineage>
        <taxon>Bacteria</taxon>
        <taxon>Pseudomonadati</taxon>
        <taxon>Bacteroidota</taxon>
        <taxon>Flavobacteriia</taxon>
        <taxon>Flavobacteriales</taxon>
        <taxon>Flavobacteriaceae</taxon>
        <taxon>Flavobacterium</taxon>
    </lineage>
</organism>
<dbReference type="SMART" id="SM00065">
    <property type="entry name" value="GAF"/>
    <property type="match status" value="1"/>
</dbReference>
<dbReference type="InterPro" id="IPR036890">
    <property type="entry name" value="HATPase_C_sf"/>
</dbReference>
<keyword evidence="7" id="KW-0418">Kinase</keyword>
<dbReference type="Pfam" id="PF02518">
    <property type="entry name" value="HATPase_c"/>
    <property type="match status" value="1"/>
</dbReference>
<proteinExistence type="inferred from homology"/>
<dbReference type="InterPro" id="IPR016132">
    <property type="entry name" value="Phyto_chromo_attachment"/>
</dbReference>
<dbReference type="EMBL" id="JACRUM010000002">
    <property type="protein sequence ID" value="MBC5862936.1"/>
    <property type="molecule type" value="Genomic_DNA"/>
</dbReference>
<dbReference type="Gene3D" id="3.30.450.40">
    <property type="match status" value="1"/>
</dbReference>
<dbReference type="CDD" id="cd00082">
    <property type="entry name" value="HisKA"/>
    <property type="match status" value="1"/>
</dbReference>
<keyword evidence="4" id="KW-0600">Photoreceptor protein</keyword>
<feature type="domain" description="Histidine kinase" evidence="12">
    <location>
        <begin position="535"/>
        <end position="758"/>
    </location>
</feature>
<dbReference type="PANTHER" id="PTHR42878:SF15">
    <property type="entry name" value="BACTERIOPHYTOCHROME"/>
    <property type="match status" value="1"/>
</dbReference>
<sequence>MKIKSIVNDSVANLLNCESEAIHIPGTIQTHGFLLAVTQGDYTVAFCSENCVDFLNKTHIELLGKKLETIFEKADIENIQEQFKEFSDHLARPFIINYNEKTFHVTAHKSDKVIILEFEPFTEAKIDLPDLLNRMQRFTYHTERSDNLQSLCQNIADETRSITGYDRVMIYRFDKEYNGQVFAESKKEDLKPFLHLNYPHTDIPSQARELYLSNLVRMLVDVNYTPAPIFTVNDEANVNRNLDLSLSNLRSMSPIHLEYLKNMEVGATFVISIIHHKKLWGLISCHHYSPKHIPYYTRLTAHLQAIFLSSQIDVRQAADEFELAKEIGKKVVDFQNLLTNNPAIITKKDTLSKLKDLINADGVILHYNEENYTEGNLPTNQQIDDLINWLKSEKGSENFNTHQLHQHYAGATKIANSIAGVMYLPLSDTNKSCIVWTRREVEKSVDWGGDPSKAVQKNEENLMLSPRKSFEVWKQVVKLTSEEWKTPELKEAEAITIAIQRQLHLADLRIEEERYLNLNQKLQKANDELENMNWISTHDLKEPLRKIQFYGSIILERDGTNLTDSVKENILRMQKSAGKMQILIDDLLTYSKVMNEEKKLDSVDLNEVIEGILLDFKESIEEKNITIVLHNLPTMFGIQFQLRQLFLNLISNSIKFTRPEVAPVISISAEKVTSKRSNFALKEFYKIIVKDNGKGFDAAYEEKVFKIFQRLHSQTEFMGTGIGLSICKKIVELHDGYIEAEGIDGVGATFSVYFPVEHLTITHKNIS</sequence>
<keyword evidence="8" id="KW-0157">Chromophore</keyword>
<dbReference type="SUPFAM" id="SSF55874">
    <property type="entry name" value="ATPase domain of HSP90 chaperone/DNA topoisomerase II/histidine kinase"/>
    <property type="match status" value="1"/>
</dbReference>
<accession>A0ABR7JEJ9</accession>
<evidence type="ECO:0000256" key="6">
    <source>
        <dbReference type="ARBA" id="ARBA00022679"/>
    </source>
</evidence>
<dbReference type="InterPro" id="IPR043150">
    <property type="entry name" value="Phytochrome_PHY_sf"/>
</dbReference>
<dbReference type="InterPro" id="IPR003018">
    <property type="entry name" value="GAF"/>
</dbReference>
<evidence type="ECO:0000256" key="2">
    <source>
        <dbReference type="ARBA" id="ARBA00006402"/>
    </source>
</evidence>
<keyword evidence="9" id="KW-0675">Receptor</keyword>
<dbReference type="InterPro" id="IPR029016">
    <property type="entry name" value="GAF-like_dom_sf"/>
</dbReference>
<feature type="domain" description="Phytochrome chromophore attachment site" evidence="11">
    <location>
        <begin position="147"/>
        <end position="306"/>
    </location>
</feature>
<dbReference type="SUPFAM" id="SSF55781">
    <property type="entry name" value="GAF domain-like"/>
    <property type="match status" value="2"/>
</dbReference>
<evidence type="ECO:0000256" key="10">
    <source>
        <dbReference type="SAM" id="Coils"/>
    </source>
</evidence>